<protein>
    <recommendedName>
        <fullName evidence="12">Presequence translocated-associated motor subunit PAM17</fullName>
    </recommendedName>
</protein>
<keyword evidence="8 12" id="KW-1133">Transmembrane helix</keyword>
<evidence type="ECO:0000256" key="7">
    <source>
        <dbReference type="ARBA" id="ARBA00022946"/>
    </source>
</evidence>
<accession>A0A0J9X5Q7</accession>
<dbReference type="EMBL" id="QQZK01000059">
    <property type="protein sequence ID" value="KAF5099436.1"/>
    <property type="molecule type" value="Genomic_DNA"/>
</dbReference>
<dbReference type="EMBL" id="CCBN010000003">
    <property type="protein sequence ID" value="CDO52753.1"/>
    <property type="molecule type" value="Genomic_DNA"/>
</dbReference>
<keyword evidence="10 12" id="KW-0496">Mitochondrion</keyword>
<evidence type="ECO:0000313" key="15">
    <source>
        <dbReference type="Proteomes" id="UP000242525"/>
    </source>
</evidence>
<keyword evidence="9 12" id="KW-0811">Translocation</keyword>
<feature type="transmembrane region" description="Helical" evidence="12">
    <location>
        <begin position="90"/>
        <end position="113"/>
    </location>
</feature>
<keyword evidence="11 12" id="KW-0472">Membrane</keyword>
<comment type="caution">
    <text evidence="13">The sequence shown here is derived from an EMBL/GenBank/DDBJ whole genome shotgun (WGS) entry which is preliminary data.</text>
</comment>
<dbReference type="PANTHER" id="PTHR28021">
    <property type="entry name" value="PRESEQUENCE TRANSLOCATED-ASSOCIATED MOTOR SUBUNIT PAM17, MITOCHONDRIAL"/>
    <property type="match status" value="1"/>
</dbReference>
<dbReference type="STRING" id="1173061.A0A0J9X5Q7"/>
<evidence type="ECO:0000256" key="8">
    <source>
        <dbReference type="ARBA" id="ARBA00022989"/>
    </source>
</evidence>
<evidence type="ECO:0000313" key="14">
    <source>
        <dbReference type="EMBL" id="KAF5099436.1"/>
    </source>
</evidence>
<dbReference type="GO" id="GO:0030150">
    <property type="term" value="P:protein import into mitochondrial matrix"/>
    <property type="evidence" value="ECO:0007669"/>
    <property type="project" value="UniProtKB-UniRule"/>
</dbReference>
<sequence length="183" mass="20624">MSLLLASSRRALLRPALTSVRFNSTAARASAEHKLTWDQFLTQRFRRRRINVGASIFTGFLGVTAGWATIANIEIDPTQLIFGFDPLQVLPVVIALFAGVGALFGPSLGNIIFRASLGKKFAEFNVKNAEFLRHVKKMRPDPSKQTFANPVPDYYGEKIGSLKDYKRWLRDGKAYRRKCENFL</sequence>
<dbReference type="Pfam" id="PF08566">
    <property type="entry name" value="Pam17"/>
    <property type="match status" value="1"/>
</dbReference>
<evidence type="ECO:0000256" key="6">
    <source>
        <dbReference type="ARBA" id="ARBA00022927"/>
    </source>
</evidence>
<evidence type="ECO:0000256" key="3">
    <source>
        <dbReference type="ARBA" id="ARBA00022448"/>
    </source>
</evidence>
<evidence type="ECO:0000313" key="13">
    <source>
        <dbReference type="EMBL" id="CDO52753.1"/>
    </source>
</evidence>
<evidence type="ECO:0000256" key="1">
    <source>
        <dbReference type="ARBA" id="ARBA00004448"/>
    </source>
</evidence>
<evidence type="ECO:0000256" key="11">
    <source>
        <dbReference type="ARBA" id="ARBA00023136"/>
    </source>
</evidence>
<evidence type="ECO:0000256" key="4">
    <source>
        <dbReference type="ARBA" id="ARBA00022692"/>
    </source>
</evidence>
<comment type="subunit">
    <text evidence="12">Component of the PAM complex.</text>
</comment>
<dbReference type="Proteomes" id="UP000750522">
    <property type="component" value="Unassembled WGS sequence"/>
</dbReference>
<gene>
    <name evidence="13" type="ORF">BN980_GECA03s07171g</name>
    <name evidence="14" type="ORF">DV451_002969</name>
</gene>
<proteinExistence type="inferred from homology"/>
<comment type="function">
    <text evidence="12">Component of the PAM complex, a complex required for the translocation of transit peptide-containing proteins from the inner membrane into the mitochondrial matrix in an ATP-dependent manner.</text>
</comment>
<dbReference type="Proteomes" id="UP000242525">
    <property type="component" value="Unassembled WGS sequence"/>
</dbReference>
<evidence type="ECO:0000256" key="12">
    <source>
        <dbReference type="RuleBase" id="RU367146"/>
    </source>
</evidence>
<evidence type="ECO:0000256" key="2">
    <source>
        <dbReference type="ARBA" id="ARBA00006837"/>
    </source>
</evidence>
<keyword evidence="15" id="KW-1185">Reference proteome</keyword>
<dbReference type="AlphaFoldDB" id="A0A0J9X5Q7"/>
<keyword evidence="3 12" id="KW-0813">Transport</keyword>
<dbReference type="InterPro" id="IPR013875">
    <property type="entry name" value="Pam17"/>
</dbReference>
<evidence type="ECO:0000256" key="10">
    <source>
        <dbReference type="ARBA" id="ARBA00023128"/>
    </source>
</evidence>
<reference evidence="14" key="2">
    <citation type="journal article" date="2020" name="Front. Microbiol.">
        <title>Phenotypic and Genetic Characterization of the Cheese Ripening Yeast Geotrichum candidum.</title>
        <authorList>
            <person name="Perkins V."/>
            <person name="Vignola S."/>
            <person name="Lessard M.H."/>
            <person name="Plante P.L."/>
            <person name="Corbeil J."/>
            <person name="Dugat-Bony E."/>
            <person name="Frenette M."/>
            <person name="Labrie S."/>
        </authorList>
    </citation>
    <scope>NUCLEOTIDE SEQUENCE</scope>
    <source>
        <strain evidence="14">LMA-70</strain>
    </source>
</reference>
<dbReference type="PANTHER" id="PTHR28021:SF1">
    <property type="entry name" value="PRESEQUENCE TRANSLOCATED-ASSOCIATED MOTOR SUBUNIT PAM17, MITOCHONDRIAL"/>
    <property type="match status" value="1"/>
</dbReference>
<evidence type="ECO:0000256" key="9">
    <source>
        <dbReference type="ARBA" id="ARBA00023010"/>
    </source>
</evidence>
<organism evidence="13 15">
    <name type="scientific">Geotrichum candidum</name>
    <name type="common">Oospora lactis</name>
    <name type="synonym">Dipodascus geotrichum</name>
    <dbReference type="NCBI Taxonomy" id="1173061"/>
    <lineage>
        <taxon>Eukaryota</taxon>
        <taxon>Fungi</taxon>
        <taxon>Dikarya</taxon>
        <taxon>Ascomycota</taxon>
        <taxon>Saccharomycotina</taxon>
        <taxon>Dipodascomycetes</taxon>
        <taxon>Dipodascales</taxon>
        <taxon>Dipodascaceae</taxon>
        <taxon>Geotrichum</taxon>
    </lineage>
</organism>
<name>A0A0J9X5Q7_GEOCN</name>
<keyword evidence="6 12" id="KW-0653">Protein transport</keyword>
<keyword evidence="5 12" id="KW-0999">Mitochondrion inner membrane</keyword>
<reference evidence="13 15" key="1">
    <citation type="submission" date="2014-03" db="EMBL/GenBank/DDBJ databases">
        <authorList>
            <person name="Casaregola S."/>
        </authorList>
    </citation>
    <scope>NUCLEOTIDE SEQUENCE [LARGE SCALE GENOMIC DNA]</scope>
    <source>
        <strain evidence="13 15">CLIB 918</strain>
    </source>
</reference>
<comment type="similarity">
    <text evidence="2 12">Belongs to the PAM17 family.</text>
</comment>
<reference evidence="14" key="3">
    <citation type="submission" date="2020-01" db="EMBL/GenBank/DDBJ databases">
        <authorList>
            <person name="Perkins V."/>
            <person name="Lessard M.-H."/>
            <person name="Dugat-Bony E."/>
            <person name="Frenette M."/>
            <person name="Labrie S."/>
        </authorList>
    </citation>
    <scope>NUCLEOTIDE SEQUENCE</scope>
    <source>
        <strain evidence="14">LMA-70</strain>
    </source>
</reference>
<dbReference type="GO" id="GO:0001405">
    <property type="term" value="C:PAM complex, Tim23 associated import motor"/>
    <property type="evidence" value="ECO:0007669"/>
    <property type="project" value="UniProtKB-UniRule"/>
</dbReference>
<evidence type="ECO:0000256" key="5">
    <source>
        <dbReference type="ARBA" id="ARBA00022792"/>
    </source>
</evidence>
<feature type="transmembrane region" description="Helical" evidence="12">
    <location>
        <begin position="50"/>
        <end position="70"/>
    </location>
</feature>
<comment type="subcellular location">
    <subcellularLocation>
        <location evidence="1 12">Mitochondrion inner membrane</location>
        <topology evidence="1 12">Multi-pass membrane protein</topology>
    </subcellularLocation>
</comment>
<keyword evidence="4 12" id="KW-0812">Transmembrane</keyword>
<dbReference type="OrthoDB" id="5970083at2759"/>
<keyword evidence="7" id="KW-0809">Transit peptide</keyword>